<reference evidence="3 4" key="1">
    <citation type="journal article" date="2018" name="Syst. Appl. Microbiol.">
        <title>Corynebacterium heidelbergense sp. nov., isolated from the preen glands of Egyptian geese (Alopochen aegyptiacus).</title>
        <authorList>
            <person name="Braun M.S."/>
            <person name="Wang E."/>
            <person name="Zimmermann S."/>
            <person name="Wink M."/>
        </authorList>
    </citation>
    <scope>NUCLEOTIDE SEQUENCE [LARGE SCALE GENOMIC DNA]</scope>
    <source>
        <strain evidence="3 4">647</strain>
    </source>
</reference>
<keyword evidence="1" id="KW-0479">Metal-binding</keyword>
<feature type="binding site" evidence="1">
    <location>
        <position position="356"/>
    </location>
    <ligand>
        <name>Mn(2+)</name>
        <dbReference type="ChEBI" id="CHEBI:29035"/>
        <label>2</label>
    </ligand>
</feature>
<dbReference type="SUPFAM" id="SSF53187">
    <property type="entry name" value="Zn-dependent exopeptidases"/>
    <property type="match status" value="1"/>
</dbReference>
<keyword evidence="1" id="KW-0464">Manganese</keyword>
<comment type="caution">
    <text evidence="3">The sequence shown here is derived from an EMBL/GenBank/DDBJ whole genome shotgun (WGS) entry which is preliminary data.</text>
</comment>
<dbReference type="GO" id="GO:0046872">
    <property type="term" value="F:metal ion binding"/>
    <property type="evidence" value="ECO:0007669"/>
    <property type="project" value="UniProtKB-KW"/>
</dbReference>
<name>A0A364V8E1_9CORY</name>
<dbReference type="Pfam" id="PF07687">
    <property type="entry name" value="M20_dimer"/>
    <property type="match status" value="1"/>
</dbReference>
<feature type="binding site" evidence="1">
    <location>
        <position position="159"/>
    </location>
    <ligand>
        <name>Mn(2+)</name>
        <dbReference type="ChEBI" id="CHEBI:29035"/>
        <label>2</label>
    </ligand>
</feature>
<dbReference type="InterPro" id="IPR002933">
    <property type="entry name" value="Peptidase_M20"/>
</dbReference>
<dbReference type="SUPFAM" id="SSF55031">
    <property type="entry name" value="Bacterial exopeptidase dimerisation domain"/>
    <property type="match status" value="1"/>
</dbReference>
<sequence length="385" mass="41446">MHTHAEDVIQWRRHLHRNPELSHLENNTTDFLVRILTEHGLNPQRLPSTGATVDIGPAHAPLVAFRGDIDALPLTEATGLDYSSEIPGVMHACGHDIHATIVLGLMCALADYVHREGEAALPVRVRGIFQPAEEVMDGGAIDVVAAGALHEVQQIFAVHCEPKLRVGQIGVRTGAITSASDVVEIILRGPGGHTSRPHLTADLVHAAGQVVTQLPALLTRRVDPRSGTVMAFGAINGGATFNAIPQEVRIRGTFRTAQVGVWRQGEDFLRELVGQIVAPTGAELEIRYTKGVPPVINDDVCTALMAQAVKDVDPVALKEAPQSSGGEDFSWYLEHVPGSMARLGSWSGTGAKPDLHQPDIVFDERCLTVGIRLFAGVIDQYRAEI</sequence>
<evidence type="ECO:0000256" key="1">
    <source>
        <dbReference type="PIRSR" id="PIRSR005962-1"/>
    </source>
</evidence>
<dbReference type="InterPro" id="IPR017439">
    <property type="entry name" value="Amidohydrolase"/>
</dbReference>
<dbReference type="Gene3D" id="3.30.70.360">
    <property type="match status" value="1"/>
</dbReference>
<dbReference type="InterPro" id="IPR011650">
    <property type="entry name" value="Peptidase_M20_dimer"/>
</dbReference>
<feature type="binding site" evidence="1">
    <location>
        <position position="93"/>
    </location>
    <ligand>
        <name>Mn(2+)</name>
        <dbReference type="ChEBI" id="CHEBI:29035"/>
        <label>2</label>
    </ligand>
</feature>
<dbReference type="Pfam" id="PF01546">
    <property type="entry name" value="Peptidase_M20"/>
    <property type="match status" value="1"/>
</dbReference>
<feature type="binding site" evidence="1">
    <location>
        <position position="134"/>
    </location>
    <ligand>
        <name>Mn(2+)</name>
        <dbReference type="ChEBI" id="CHEBI:29035"/>
        <label>2</label>
    </ligand>
</feature>
<feature type="binding site" evidence="1">
    <location>
        <position position="95"/>
    </location>
    <ligand>
        <name>Mn(2+)</name>
        <dbReference type="ChEBI" id="CHEBI:29035"/>
        <label>2</label>
    </ligand>
</feature>
<keyword evidence="3" id="KW-0378">Hydrolase</keyword>
<accession>A0A364V8E1</accession>
<keyword evidence="4" id="KW-1185">Reference proteome</keyword>
<organism evidence="3 4">
    <name type="scientific">Corynebacterium heidelbergense</name>
    <dbReference type="NCBI Taxonomy" id="2055947"/>
    <lineage>
        <taxon>Bacteria</taxon>
        <taxon>Bacillati</taxon>
        <taxon>Actinomycetota</taxon>
        <taxon>Actinomycetes</taxon>
        <taxon>Mycobacteriales</taxon>
        <taxon>Corynebacteriaceae</taxon>
        <taxon>Corynebacterium</taxon>
    </lineage>
</organism>
<dbReference type="PANTHER" id="PTHR11014:SF63">
    <property type="entry name" value="METALLOPEPTIDASE, PUTATIVE (AFU_ORTHOLOGUE AFUA_6G09600)-RELATED"/>
    <property type="match status" value="1"/>
</dbReference>
<dbReference type="GO" id="GO:0016787">
    <property type="term" value="F:hydrolase activity"/>
    <property type="evidence" value="ECO:0007669"/>
    <property type="project" value="UniProtKB-KW"/>
</dbReference>
<protein>
    <submittedName>
        <fullName evidence="3">Amidohydrolase</fullName>
    </submittedName>
</protein>
<dbReference type="NCBIfam" id="TIGR01891">
    <property type="entry name" value="amidohydrolases"/>
    <property type="match status" value="1"/>
</dbReference>
<dbReference type="AlphaFoldDB" id="A0A364V8E1"/>
<dbReference type="Proteomes" id="UP000251577">
    <property type="component" value="Unassembled WGS sequence"/>
</dbReference>
<comment type="cofactor">
    <cofactor evidence="1">
        <name>Mn(2+)</name>
        <dbReference type="ChEBI" id="CHEBI:29035"/>
    </cofactor>
    <text evidence="1">The Mn(2+) ion enhances activity.</text>
</comment>
<evidence type="ECO:0000313" key="4">
    <source>
        <dbReference type="Proteomes" id="UP000251577"/>
    </source>
</evidence>
<dbReference type="PIRSF" id="PIRSF005962">
    <property type="entry name" value="Pept_M20D_amidohydro"/>
    <property type="match status" value="1"/>
</dbReference>
<gene>
    <name evidence="3" type="ORF">DLJ54_01155</name>
</gene>
<evidence type="ECO:0000313" key="3">
    <source>
        <dbReference type="EMBL" id="RAV32915.1"/>
    </source>
</evidence>
<proteinExistence type="predicted"/>
<dbReference type="PANTHER" id="PTHR11014">
    <property type="entry name" value="PEPTIDASE M20 FAMILY MEMBER"/>
    <property type="match status" value="1"/>
</dbReference>
<dbReference type="EMBL" id="QHCV01000007">
    <property type="protein sequence ID" value="RAV32915.1"/>
    <property type="molecule type" value="Genomic_DNA"/>
</dbReference>
<feature type="domain" description="Peptidase M20 dimerisation" evidence="2">
    <location>
        <begin position="184"/>
        <end position="261"/>
    </location>
</feature>
<evidence type="ECO:0000259" key="2">
    <source>
        <dbReference type="Pfam" id="PF07687"/>
    </source>
</evidence>
<dbReference type="Gene3D" id="3.40.630.10">
    <property type="entry name" value="Zn peptidases"/>
    <property type="match status" value="1"/>
</dbReference>
<dbReference type="InterPro" id="IPR036264">
    <property type="entry name" value="Bact_exopeptidase_dim_dom"/>
</dbReference>